<evidence type="ECO:0000256" key="5">
    <source>
        <dbReference type="SAM" id="MobiDB-lite"/>
    </source>
</evidence>
<accession>A0AAU7QWS9</accession>
<dbReference type="GO" id="GO:0016620">
    <property type="term" value="F:oxidoreductase activity, acting on the aldehyde or oxo group of donors, NAD or NADP as acceptor"/>
    <property type="evidence" value="ECO:0007669"/>
    <property type="project" value="InterPro"/>
</dbReference>
<proteinExistence type="inferred from homology"/>
<name>A0AAU7QWS9_9ACTN</name>
<feature type="domain" description="Aldehyde dehydrogenase" evidence="6">
    <location>
        <begin position="31"/>
        <end position="476"/>
    </location>
</feature>
<dbReference type="PROSITE" id="PS00070">
    <property type="entry name" value="ALDEHYDE_DEHYDR_CYS"/>
    <property type="match status" value="1"/>
</dbReference>
<evidence type="ECO:0000256" key="3">
    <source>
        <dbReference type="PROSITE-ProRule" id="PRU10007"/>
    </source>
</evidence>
<dbReference type="Pfam" id="PF00171">
    <property type="entry name" value="Aldedh"/>
    <property type="match status" value="1"/>
</dbReference>
<dbReference type="InterPro" id="IPR015590">
    <property type="entry name" value="Aldehyde_DH_dom"/>
</dbReference>
<evidence type="ECO:0000259" key="6">
    <source>
        <dbReference type="Pfam" id="PF00171"/>
    </source>
</evidence>
<evidence type="ECO:0000313" key="7">
    <source>
        <dbReference type="EMBL" id="XBT80429.1"/>
    </source>
</evidence>
<dbReference type="FunFam" id="3.40.605.10:FF:000007">
    <property type="entry name" value="NAD/NADP-dependent betaine aldehyde dehydrogenase"/>
    <property type="match status" value="1"/>
</dbReference>
<feature type="compositionally biased region" description="Basic and acidic residues" evidence="5">
    <location>
        <begin position="1"/>
        <end position="15"/>
    </location>
</feature>
<sequence length="485" mass="50944">MSGTPEHHHPPRYDNHIAGAAVPPRSGRWDTVNDPSTGRAAYLAPRSDAADVDEAVRAATSAFGHWRWQPPARRAAALLALADAVAGQTTALAEAEAAMTGKSARLVAADEIAPAVDHLRFFAGAARLALAPAAGEYEAGLTSLVRREPVGVSAQILPWNFPLLTAVWKLAPALAAGNCVVLKPAPSTPVTALRLAELADAHLPPGVVNVVCGDAETGRLLAVHPDVAMVSLTGSTRAGREVAAAAGDRLKRIHLELGGNAPVVVLADADLTEAVDAVATSGFGNAGQDCVAAARVIVAAERHDEFVAALVKRAESLRVGPPGDDCDLGPLHNAAQLDRLTSLLFALTPGARIHTGGRRIGETGYFFEPTVVSGVRQHDRLVQEETFGPVVTVQPFDDLETALDLANGVEQGLAASVWTRDHGTAMELVRRLEFGCVWINTHLRFASEMPHGGFGVSGHGKELSIYALDEYSRIKHAMTVSGAPR</sequence>
<dbReference type="FunFam" id="3.40.309.10:FF:000009">
    <property type="entry name" value="Aldehyde dehydrogenase A"/>
    <property type="match status" value="1"/>
</dbReference>
<gene>
    <name evidence="7" type="ORF">ABIH81_22635</name>
</gene>
<dbReference type="InterPro" id="IPR016163">
    <property type="entry name" value="Ald_DH_C"/>
</dbReference>
<feature type="active site" evidence="3">
    <location>
        <position position="256"/>
    </location>
</feature>
<feature type="region of interest" description="Disordered" evidence="5">
    <location>
        <begin position="1"/>
        <end position="33"/>
    </location>
</feature>
<dbReference type="Gene3D" id="3.40.605.10">
    <property type="entry name" value="Aldehyde Dehydrogenase, Chain A, domain 1"/>
    <property type="match status" value="1"/>
</dbReference>
<dbReference type="PANTHER" id="PTHR11699">
    <property type="entry name" value="ALDEHYDE DEHYDROGENASE-RELATED"/>
    <property type="match status" value="1"/>
</dbReference>
<reference evidence="7" key="1">
    <citation type="submission" date="2024-06" db="EMBL/GenBank/DDBJ databases">
        <title>Micromonospora sp. strain HUAS YX12 genome sequences.</title>
        <authorList>
            <person name="Mo P."/>
        </authorList>
    </citation>
    <scope>NUCLEOTIDE SEQUENCE</scope>
    <source>
        <strain evidence="7">HUAS YX12</strain>
    </source>
</reference>
<keyword evidence="2 4" id="KW-0560">Oxidoreductase</keyword>
<evidence type="ECO:0000256" key="2">
    <source>
        <dbReference type="ARBA" id="ARBA00023002"/>
    </source>
</evidence>
<dbReference type="Gene3D" id="3.40.309.10">
    <property type="entry name" value="Aldehyde Dehydrogenase, Chain A, domain 2"/>
    <property type="match status" value="1"/>
</dbReference>
<dbReference type="EMBL" id="CP157974">
    <property type="protein sequence ID" value="XBT80429.1"/>
    <property type="molecule type" value="Genomic_DNA"/>
</dbReference>
<dbReference type="PROSITE" id="PS00687">
    <property type="entry name" value="ALDEHYDE_DEHYDR_GLU"/>
    <property type="match status" value="1"/>
</dbReference>
<dbReference type="InterPro" id="IPR029510">
    <property type="entry name" value="Ald_DH_CS_GLU"/>
</dbReference>
<protein>
    <submittedName>
        <fullName evidence="7">Aldehyde dehydrogenase family protein</fullName>
    </submittedName>
</protein>
<dbReference type="RefSeq" id="WP_121685239.1">
    <property type="nucleotide sequence ID" value="NZ_CP157974.1"/>
</dbReference>
<dbReference type="SUPFAM" id="SSF53720">
    <property type="entry name" value="ALDH-like"/>
    <property type="match status" value="1"/>
</dbReference>
<dbReference type="InterPro" id="IPR016161">
    <property type="entry name" value="Ald_DH/histidinol_DH"/>
</dbReference>
<dbReference type="InterPro" id="IPR016162">
    <property type="entry name" value="Ald_DH_N"/>
</dbReference>
<organism evidence="7">
    <name type="scientific">Micromonospora sp. HUAS YX12</name>
    <dbReference type="NCBI Taxonomy" id="3156396"/>
    <lineage>
        <taxon>Bacteria</taxon>
        <taxon>Bacillati</taxon>
        <taxon>Actinomycetota</taxon>
        <taxon>Actinomycetes</taxon>
        <taxon>Micromonosporales</taxon>
        <taxon>Micromonosporaceae</taxon>
        <taxon>Micromonospora</taxon>
    </lineage>
</organism>
<evidence type="ECO:0000256" key="4">
    <source>
        <dbReference type="RuleBase" id="RU003345"/>
    </source>
</evidence>
<comment type="similarity">
    <text evidence="1 4">Belongs to the aldehyde dehydrogenase family.</text>
</comment>
<dbReference type="AlphaFoldDB" id="A0AAU7QWS9"/>
<dbReference type="InterPro" id="IPR016160">
    <property type="entry name" value="Ald_DH_CS_CYS"/>
</dbReference>
<evidence type="ECO:0000256" key="1">
    <source>
        <dbReference type="ARBA" id="ARBA00009986"/>
    </source>
</evidence>